<dbReference type="KEGG" id="tcc:18596586"/>
<dbReference type="AlphaFoldDB" id="A0A061GEK8"/>
<dbReference type="Gramene" id="Tc06v2_t013140.1">
    <property type="protein sequence ID" value="Tc06v2_p013140.1"/>
    <property type="gene ID" value="Tc06v2_g013140"/>
</dbReference>
<gene>
    <name evidence="2" type="ORF">TCM_029583</name>
</gene>
<dbReference type="Gramene" id="EOY27848">
    <property type="protein sequence ID" value="EOY27848"/>
    <property type="gene ID" value="TCM_029583"/>
</dbReference>
<keyword evidence="3" id="KW-1185">Reference proteome</keyword>
<evidence type="ECO:0000313" key="2">
    <source>
        <dbReference type="EMBL" id="EOY27848.1"/>
    </source>
</evidence>
<reference evidence="2 3" key="1">
    <citation type="journal article" date="2013" name="Genome Biol.">
        <title>The genome sequence of the most widely cultivated cacao type and its use to identify candidate genes regulating pod color.</title>
        <authorList>
            <person name="Motamayor J.C."/>
            <person name="Mockaitis K."/>
            <person name="Schmutz J."/>
            <person name="Haiminen N."/>
            <person name="Iii D.L."/>
            <person name="Cornejo O."/>
            <person name="Findley S.D."/>
            <person name="Zheng P."/>
            <person name="Utro F."/>
            <person name="Royaert S."/>
            <person name="Saski C."/>
            <person name="Jenkins J."/>
            <person name="Podicheti R."/>
            <person name="Zhao M."/>
            <person name="Scheffler B.E."/>
            <person name="Stack J.C."/>
            <person name="Feltus F.A."/>
            <person name="Mustiga G.M."/>
            <person name="Amores F."/>
            <person name="Phillips W."/>
            <person name="Marelli J.P."/>
            <person name="May G.D."/>
            <person name="Shapiro H."/>
            <person name="Ma J."/>
            <person name="Bustamante C.D."/>
            <person name="Schnell R.J."/>
            <person name="Main D."/>
            <person name="Gilbert D."/>
            <person name="Parida L."/>
            <person name="Kuhn D.N."/>
        </authorList>
    </citation>
    <scope>NUCLEOTIDE SEQUENCE [LARGE SCALE GENOMIC DNA]</scope>
    <source>
        <strain evidence="3">cv. Matina 1-6</strain>
    </source>
</reference>
<protein>
    <submittedName>
        <fullName evidence="2">Uncharacterized protein</fullName>
    </submittedName>
</protein>
<keyword evidence="1" id="KW-0732">Signal</keyword>
<evidence type="ECO:0000256" key="1">
    <source>
        <dbReference type="SAM" id="SignalP"/>
    </source>
</evidence>
<feature type="chain" id="PRO_5001599082" evidence="1">
    <location>
        <begin position="21"/>
        <end position="106"/>
    </location>
</feature>
<name>A0A061GEK8_THECC</name>
<dbReference type="EMBL" id="CM001884">
    <property type="protein sequence ID" value="EOY27848.1"/>
    <property type="molecule type" value="Genomic_DNA"/>
</dbReference>
<feature type="signal peptide" evidence="1">
    <location>
        <begin position="1"/>
        <end position="20"/>
    </location>
</feature>
<dbReference type="HOGENOM" id="CLU_2228073_0_0_1"/>
<dbReference type="Proteomes" id="UP000026915">
    <property type="component" value="Chromosome 6"/>
</dbReference>
<accession>A0A061GEK8</accession>
<organism evidence="2 3">
    <name type="scientific">Theobroma cacao</name>
    <name type="common">Cacao</name>
    <name type="synonym">Cocoa</name>
    <dbReference type="NCBI Taxonomy" id="3641"/>
    <lineage>
        <taxon>Eukaryota</taxon>
        <taxon>Viridiplantae</taxon>
        <taxon>Streptophyta</taxon>
        <taxon>Embryophyta</taxon>
        <taxon>Tracheophyta</taxon>
        <taxon>Spermatophyta</taxon>
        <taxon>Magnoliopsida</taxon>
        <taxon>eudicotyledons</taxon>
        <taxon>Gunneridae</taxon>
        <taxon>Pentapetalae</taxon>
        <taxon>rosids</taxon>
        <taxon>malvids</taxon>
        <taxon>Malvales</taxon>
        <taxon>Malvaceae</taxon>
        <taxon>Byttnerioideae</taxon>
        <taxon>Theobroma</taxon>
    </lineage>
</organism>
<proteinExistence type="predicted"/>
<evidence type="ECO:0000313" key="3">
    <source>
        <dbReference type="Proteomes" id="UP000026915"/>
    </source>
</evidence>
<sequence>MESSILSLLILFAIPAPKTPQSKPPRHYNLPARTTRDQMMIRVTNHNVMQQRPPLPNPEPILLELAQFRSTTFSTSPGKKLFRCETRPWFENVVLPSSFLMVSNFC</sequence>
<dbReference type="InParanoid" id="A0A061GEK8"/>